<dbReference type="Gene3D" id="2.60.120.40">
    <property type="match status" value="1"/>
</dbReference>
<feature type="region of interest" description="Disordered" evidence="7">
    <location>
        <begin position="1131"/>
        <end position="1186"/>
    </location>
</feature>
<evidence type="ECO:0000256" key="5">
    <source>
        <dbReference type="ARBA" id="ARBA00023157"/>
    </source>
</evidence>
<reference evidence="10" key="2">
    <citation type="submission" date="2025-08" db="UniProtKB">
        <authorList>
            <consortium name="Ensembl"/>
        </authorList>
    </citation>
    <scope>IDENTIFICATION</scope>
</reference>
<dbReference type="InterPro" id="IPR050392">
    <property type="entry name" value="Collagen/C1q_domain"/>
</dbReference>
<evidence type="ECO:0000256" key="7">
    <source>
        <dbReference type="SAM" id="MobiDB-lite"/>
    </source>
</evidence>
<dbReference type="InterPro" id="IPR001073">
    <property type="entry name" value="C1q_dom"/>
</dbReference>
<feature type="compositionally biased region" description="Gly residues" evidence="7">
    <location>
        <begin position="237"/>
        <end position="251"/>
    </location>
</feature>
<dbReference type="Pfam" id="PF00386">
    <property type="entry name" value="C1q"/>
    <property type="match status" value="1"/>
</dbReference>
<evidence type="ECO:0000313" key="11">
    <source>
        <dbReference type="Proteomes" id="UP000694556"/>
    </source>
</evidence>
<evidence type="ECO:0000256" key="4">
    <source>
        <dbReference type="ARBA" id="ARBA00023054"/>
    </source>
</evidence>
<feature type="compositionally biased region" description="Low complexity" evidence="7">
    <location>
        <begin position="214"/>
        <end position="236"/>
    </location>
</feature>
<feature type="compositionally biased region" description="Gly residues" evidence="7">
    <location>
        <begin position="494"/>
        <end position="506"/>
    </location>
</feature>
<organism evidence="10 11">
    <name type="scientific">Cairina moschata</name>
    <name type="common">Muscovy duck</name>
    <dbReference type="NCBI Taxonomy" id="8855"/>
    <lineage>
        <taxon>Eukaryota</taxon>
        <taxon>Metazoa</taxon>
        <taxon>Chordata</taxon>
        <taxon>Craniata</taxon>
        <taxon>Vertebrata</taxon>
        <taxon>Euteleostomi</taxon>
        <taxon>Archelosauria</taxon>
        <taxon>Archosauria</taxon>
        <taxon>Dinosauria</taxon>
        <taxon>Saurischia</taxon>
        <taxon>Theropoda</taxon>
        <taxon>Coelurosauria</taxon>
        <taxon>Aves</taxon>
        <taxon>Neognathae</taxon>
        <taxon>Galloanserae</taxon>
        <taxon>Anseriformes</taxon>
        <taxon>Anatidae</taxon>
        <taxon>Anatinae</taxon>
        <taxon>Cairina</taxon>
    </lineage>
</organism>
<sequence>MGTGAGGRGRPVPPPPLPPPPAPLLPPGRRLPRQAVTSPGPGPSRDVTGCSGRGRDVTARPGKPRCRRGPGAGAVTSAGASPRGPRRARGAVSVGSPAEPRGAGPRGGLRAPAWGRALPRGRGSGQGAVPAACPARGPRPGAAGSPPRAAAGPGPCGSPGEPPAGPRAAAASPVGSGHGPRRAARPRGAGGVGAGRCGSPGPAGCLRPWPPARPLRLSPSLLPRPRRCPSLTRSRCAGGGGGRGAGAGAGGARRCPAEAEAGRKRGAPGTPSGGSAGAALAARGWPRGGQSRAVPSRAAEPGGTEPRRDAPCAPELGRAPRAAPCPPPSMAPWLWPCLLAAQALAANFPPRYSLYTGGAAPLSPAQATAPQGPAAAHGGARAASRHRNWCAYVVTRSVSCVVEDGVESFVKPDYQPCGWGQLQCPRVLTYRSFLRPRYKVAHKTVSDLEWRCCQGYSGEDCSEGPASGPSLTTTRPRPRPGRPTLSGFGNTLSGLGGEGSAGGGRGSTAPRSPEPAGGGEAEKVQQLEEKVRRLSKQLEELQASVQEGQEKLLQDLRKVAEGGPNGKHQPADAAPPDVRETLSHIQQHLERLDDRIRSQELERERDGFGGSPAPDGGPAGAALLRELEQRVQDSCGACLAGTEGLRRQQAEDRERMRALEKLVGSVDQRNREAVETVQRHVSSLSTRLAPAAPPDELRRRVAELERRMDGLEGSRGAVLGPGPGPVLARRLSELEGRLNATRAGPGPPDTEGLRGHMANLSRALEGLAESGAQRGARLAELEGVLARCGRPCPEPTADGRDGSALSQLERRVEDNEAQLRTLSSGLRQLGASGAGPGSSLQALRELVGEQGETLERLAGRLGQLEAGGSSGGQTLEDTRRDLEQLRNRTGARLGQLEAELRGLSATGACAQPCSPLREELERLREEVGACTNACSPPAPDPTAAEEEEPLEGFSVFGGTTPWELQTLQGELSEALLFFGLLNTTVQDLQDAVDQHDAGLRELGAVKDRLAAELDRVQAEVAERAAESEERLEGLVRDLVRAGPGGCPAGLEPRVAKLEGVCEQLEVVSGGLRGVREGLGRHVAGLWNALRELNGTARTHSALLEKAMQLPVRLGALNASFQQHRAEMLNLTSRDLTGPPGPPGPEGPMGKMGPPGPSGPPGKDGEQGPVGPPGLQGERGAVGEPGSVPHIAFSAALSTQRAEPGTVPFDQVLLNDGGAYDPETGTFTAPVSGRYLVSVVLTGHKGEKLEAVLSRSNQGIARLDSAGYQPEGLENQPVAEHQPSPGSLGVFSLILPLEAGETLCVDLVAGRLAHAPDEPLTVFSGALLYDAEGP</sequence>
<feature type="region of interest" description="Disordered" evidence="7">
    <location>
        <begin position="1"/>
        <end position="315"/>
    </location>
</feature>
<dbReference type="GO" id="GO:0005576">
    <property type="term" value="C:extracellular region"/>
    <property type="evidence" value="ECO:0007669"/>
    <property type="project" value="UniProtKB-SubCell"/>
</dbReference>
<feature type="compositionally biased region" description="Low complexity" evidence="7">
    <location>
        <begin position="73"/>
        <end position="83"/>
    </location>
</feature>
<feature type="domain" description="C1q" evidence="8">
    <location>
        <begin position="1185"/>
        <end position="1333"/>
    </location>
</feature>
<dbReference type="SMART" id="SM00110">
    <property type="entry name" value="C1Q"/>
    <property type="match status" value="1"/>
</dbReference>
<keyword evidence="5" id="KW-1015">Disulfide bond</keyword>
<dbReference type="PANTHER" id="PTHR15427">
    <property type="entry name" value="EMILIN ELASTIN MICROFIBRIL INTERFACE-LOCATED PROTEIN ELASTIN MICROFIBRIL INTERFACER"/>
    <property type="match status" value="1"/>
</dbReference>
<dbReference type="PROSITE" id="PS50871">
    <property type="entry name" value="C1Q"/>
    <property type="match status" value="1"/>
</dbReference>
<evidence type="ECO:0000256" key="2">
    <source>
        <dbReference type="ARBA" id="ARBA00022525"/>
    </source>
</evidence>
<reference evidence="10" key="3">
    <citation type="submission" date="2025-09" db="UniProtKB">
        <authorList>
            <consortium name="Ensembl"/>
        </authorList>
    </citation>
    <scope>IDENTIFICATION</scope>
</reference>
<dbReference type="PROSITE" id="PS51041">
    <property type="entry name" value="EMI"/>
    <property type="match status" value="1"/>
</dbReference>
<feature type="domain" description="EMI" evidence="9">
    <location>
        <begin position="386"/>
        <end position="463"/>
    </location>
</feature>
<feature type="region of interest" description="Disordered" evidence="7">
    <location>
        <begin position="601"/>
        <end position="620"/>
    </location>
</feature>
<dbReference type="InterPro" id="IPR008983">
    <property type="entry name" value="Tumour_necrosis_fac-like_dom"/>
</dbReference>
<evidence type="ECO:0000256" key="3">
    <source>
        <dbReference type="ARBA" id="ARBA00022729"/>
    </source>
</evidence>
<evidence type="ECO:0000256" key="1">
    <source>
        <dbReference type="ARBA" id="ARBA00004613"/>
    </source>
</evidence>
<evidence type="ECO:0000313" key="10">
    <source>
        <dbReference type="Ensembl" id="ENSCMMP00000008893.1"/>
    </source>
</evidence>
<dbReference type="Proteomes" id="UP000694556">
    <property type="component" value="Chromosome 3"/>
</dbReference>
<dbReference type="InterPro" id="IPR011489">
    <property type="entry name" value="EMI_domain"/>
</dbReference>
<accession>A0A8C3BSX1</accession>
<feature type="compositionally biased region" description="Low complexity" evidence="7">
    <location>
        <begin position="127"/>
        <end position="153"/>
    </location>
</feature>
<protein>
    <submittedName>
        <fullName evidence="10">Elastin microfibril interfacer 1</fullName>
    </submittedName>
</protein>
<feature type="compositionally biased region" description="Low complexity" evidence="7">
    <location>
        <begin position="611"/>
        <end position="620"/>
    </location>
</feature>
<evidence type="ECO:0000259" key="8">
    <source>
        <dbReference type="PROSITE" id="PS50871"/>
    </source>
</evidence>
<dbReference type="GO" id="GO:0030023">
    <property type="term" value="F:extracellular matrix constituent conferring elasticity"/>
    <property type="evidence" value="ECO:0007669"/>
    <property type="project" value="TreeGrafter"/>
</dbReference>
<proteinExistence type="predicted"/>
<evidence type="ECO:0000256" key="6">
    <source>
        <dbReference type="SAM" id="Coils"/>
    </source>
</evidence>
<feature type="compositionally biased region" description="Low complexity" evidence="7">
    <location>
        <begin position="90"/>
        <end position="117"/>
    </location>
</feature>
<feature type="compositionally biased region" description="Gly residues" evidence="7">
    <location>
        <begin position="188"/>
        <end position="198"/>
    </location>
</feature>
<feature type="compositionally biased region" description="Pro residues" evidence="7">
    <location>
        <begin position="11"/>
        <end position="26"/>
    </location>
</feature>
<feature type="compositionally biased region" description="Low complexity" evidence="7">
    <location>
        <begin position="482"/>
        <end position="493"/>
    </location>
</feature>
<feature type="compositionally biased region" description="Low complexity" evidence="7">
    <location>
        <begin position="166"/>
        <end position="175"/>
    </location>
</feature>
<dbReference type="Ensembl" id="ENSCMMT00000009805.1">
    <property type="protein sequence ID" value="ENSCMMP00000008893.1"/>
    <property type="gene ID" value="ENSCMMG00000005657.1"/>
</dbReference>
<dbReference type="PANTHER" id="PTHR15427:SF1">
    <property type="entry name" value="EMILIN-1"/>
    <property type="match status" value="1"/>
</dbReference>
<reference evidence="10" key="1">
    <citation type="submission" date="2018-09" db="EMBL/GenBank/DDBJ databases">
        <title>Common duck and Muscovy duck high density SNP chip.</title>
        <authorList>
            <person name="Vignal A."/>
            <person name="Thebault N."/>
            <person name="Warren W.C."/>
        </authorList>
    </citation>
    <scope>NUCLEOTIDE SEQUENCE [LARGE SCALE GENOMIC DNA]</scope>
</reference>
<feature type="coiled-coil region" evidence="6">
    <location>
        <begin position="999"/>
        <end position="1026"/>
    </location>
</feature>
<evidence type="ECO:0000259" key="9">
    <source>
        <dbReference type="PROSITE" id="PS51041"/>
    </source>
</evidence>
<keyword evidence="4 6" id="KW-0175">Coiled coil</keyword>
<keyword evidence="2" id="KW-0964">Secreted</keyword>
<feature type="compositionally biased region" description="Low complexity" evidence="7">
    <location>
        <begin position="277"/>
        <end position="289"/>
    </location>
</feature>
<keyword evidence="3" id="KW-0732">Signal</keyword>
<comment type="subcellular location">
    <subcellularLocation>
        <location evidence="1">Secreted</location>
    </subcellularLocation>
</comment>
<keyword evidence="11" id="KW-1185">Reference proteome</keyword>
<feature type="region of interest" description="Disordered" evidence="7">
    <location>
        <begin position="458"/>
        <end position="524"/>
    </location>
</feature>
<name>A0A8C3BSX1_CAIMO</name>
<dbReference type="SUPFAM" id="SSF49842">
    <property type="entry name" value="TNF-like"/>
    <property type="match status" value="1"/>
</dbReference>
<dbReference type="Pfam" id="PF07546">
    <property type="entry name" value="EMI"/>
    <property type="match status" value="1"/>
</dbReference>